<keyword evidence="6" id="KW-0732">Signal</keyword>
<dbReference type="CDD" id="cd06257">
    <property type="entry name" value="DnaJ"/>
    <property type="match status" value="1"/>
</dbReference>
<dbReference type="Proteomes" id="UP000604046">
    <property type="component" value="Unassembled WGS sequence"/>
</dbReference>
<proteinExistence type="inferred from homology"/>
<accession>A0A812LI00</accession>
<gene>
    <name evidence="8" type="primary">Rpl17</name>
    <name evidence="8" type="ORF">SNAT2548_LOCUS11338</name>
</gene>
<name>A0A812LI00_9DINO</name>
<dbReference type="SMART" id="SM00271">
    <property type="entry name" value="DnaJ"/>
    <property type="match status" value="1"/>
</dbReference>
<dbReference type="SUPFAM" id="SSF46565">
    <property type="entry name" value="Chaperone J-domain"/>
    <property type="match status" value="1"/>
</dbReference>
<feature type="region of interest" description="Disordered" evidence="5">
    <location>
        <begin position="202"/>
        <end position="234"/>
    </location>
</feature>
<dbReference type="PANTHER" id="PTHR11593">
    <property type="entry name" value="60S RIBOSOMAL PROTEIN L17"/>
    <property type="match status" value="1"/>
</dbReference>
<evidence type="ECO:0000256" key="2">
    <source>
        <dbReference type="ARBA" id="ARBA00022980"/>
    </source>
</evidence>
<dbReference type="InterPro" id="IPR001063">
    <property type="entry name" value="Ribosomal_uL22"/>
</dbReference>
<dbReference type="CDD" id="cd00336">
    <property type="entry name" value="Ribosomal_L22"/>
    <property type="match status" value="1"/>
</dbReference>
<evidence type="ECO:0000256" key="1">
    <source>
        <dbReference type="ARBA" id="ARBA00009451"/>
    </source>
</evidence>
<dbReference type="InterPro" id="IPR036869">
    <property type="entry name" value="J_dom_sf"/>
</dbReference>
<dbReference type="Gene3D" id="1.20.120.20">
    <property type="entry name" value="Apolipoprotein"/>
    <property type="match status" value="1"/>
</dbReference>
<evidence type="ECO:0000256" key="5">
    <source>
        <dbReference type="SAM" id="MobiDB-lite"/>
    </source>
</evidence>
<comment type="caution">
    <text evidence="8">The sequence shown here is derived from an EMBL/GenBank/DDBJ whole genome shotgun (WGS) entry which is preliminary data.</text>
</comment>
<dbReference type="OrthoDB" id="10254664at2759"/>
<dbReference type="InterPro" id="IPR036394">
    <property type="entry name" value="Ribosomal_uL22_sf"/>
</dbReference>
<feature type="domain" description="J" evidence="7">
    <location>
        <begin position="134"/>
        <end position="204"/>
    </location>
</feature>
<sequence length="545" mass="61788">MHYVSFWTLAVASLVYSLGCDRRDTIRLVGNIMAATSFVFQLSPSLDEIVNWLRQFQEFLPTEYSASPEGPSLRAMPLLYREALHEEVPENRRSGKGGEAACGEAELLTPDNSVKYASAWLPVAARPASAMPEDFYATLGLSPAASIEAEALKAAYRKKALEVHPDKCVQYEPAECQARFIQVSDAYETLRKPSGARAYYEKWSASRGKRSQSRPRRTESRSRNSAAFQSASESWNRFAEENRHRWADLDATYLRMHQQVDSISRKVKQMSKNVQEQMESMQQSMEQSFSQMAKDMDSHFDDISRKIDEMGQSLGARTRKRKQTAERHARPRLKPLELCPEAFESNPVLVAFNGQSSSAKMVKFSRDASNPSKACKAQGVDLRVHYKNTYETAQAIKGMTLAKAKQYLEDVCEKKRCIPFRKYVGTIGRTPQAKEFKATQGRWPVKSAKIVLGLLKNAEANAEFKNLSTENLYVYHVQVNAAQQGRRRTYRAHGRIGPYMNCPCHVEMILQEKDEAVEKPAEEKQPKKFTRKQLAKLRLPVGGDK</sequence>
<keyword evidence="9" id="KW-1185">Reference proteome</keyword>
<evidence type="ECO:0000256" key="6">
    <source>
        <dbReference type="SAM" id="SignalP"/>
    </source>
</evidence>
<dbReference type="PROSITE" id="PS50076">
    <property type="entry name" value="DNAJ_2"/>
    <property type="match status" value="1"/>
</dbReference>
<feature type="region of interest" description="Disordered" evidence="5">
    <location>
        <begin position="312"/>
        <end position="331"/>
    </location>
</feature>
<dbReference type="AlphaFoldDB" id="A0A812LI00"/>
<dbReference type="GO" id="GO:0002181">
    <property type="term" value="P:cytoplasmic translation"/>
    <property type="evidence" value="ECO:0007669"/>
    <property type="project" value="TreeGrafter"/>
</dbReference>
<organism evidence="8 9">
    <name type="scientific">Symbiodinium natans</name>
    <dbReference type="NCBI Taxonomy" id="878477"/>
    <lineage>
        <taxon>Eukaryota</taxon>
        <taxon>Sar</taxon>
        <taxon>Alveolata</taxon>
        <taxon>Dinophyceae</taxon>
        <taxon>Suessiales</taxon>
        <taxon>Symbiodiniaceae</taxon>
        <taxon>Symbiodinium</taxon>
    </lineage>
</organism>
<dbReference type="SUPFAM" id="SSF54843">
    <property type="entry name" value="Ribosomal protein L22"/>
    <property type="match status" value="1"/>
</dbReference>
<evidence type="ECO:0000313" key="8">
    <source>
        <dbReference type="EMBL" id="CAE7243742.1"/>
    </source>
</evidence>
<dbReference type="Gene3D" id="3.90.470.10">
    <property type="entry name" value="Ribosomal protein L22/L17"/>
    <property type="match status" value="1"/>
</dbReference>
<dbReference type="Pfam" id="PF00237">
    <property type="entry name" value="Ribosomal_L22"/>
    <property type="match status" value="1"/>
</dbReference>
<feature type="chain" id="PRO_5032626672" evidence="6">
    <location>
        <begin position="18"/>
        <end position="545"/>
    </location>
</feature>
<comment type="similarity">
    <text evidence="1 4">Belongs to the universal ribosomal protein uL22 family.</text>
</comment>
<evidence type="ECO:0000313" key="9">
    <source>
        <dbReference type="Proteomes" id="UP000604046"/>
    </source>
</evidence>
<evidence type="ECO:0000259" key="7">
    <source>
        <dbReference type="PROSITE" id="PS50076"/>
    </source>
</evidence>
<protein>
    <submittedName>
        <fullName evidence="8">Rpl17 protein</fullName>
    </submittedName>
</protein>
<dbReference type="NCBIfam" id="TIGR01038">
    <property type="entry name" value="uL22_arch_euk"/>
    <property type="match status" value="1"/>
</dbReference>
<evidence type="ECO:0000256" key="4">
    <source>
        <dbReference type="RuleBase" id="RU004005"/>
    </source>
</evidence>
<feature type="compositionally biased region" description="Polar residues" evidence="5">
    <location>
        <begin position="223"/>
        <end position="234"/>
    </location>
</feature>
<evidence type="ECO:0000256" key="3">
    <source>
        <dbReference type="ARBA" id="ARBA00023274"/>
    </source>
</evidence>
<dbReference type="PANTHER" id="PTHR11593:SF10">
    <property type="entry name" value="60S RIBOSOMAL PROTEIN L17"/>
    <property type="match status" value="1"/>
</dbReference>
<dbReference type="Pfam" id="PF00226">
    <property type="entry name" value="DnaJ"/>
    <property type="match status" value="1"/>
</dbReference>
<feature type="signal peptide" evidence="6">
    <location>
        <begin position="1"/>
        <end position="17"/>
    </location>
</feature>
<keyword evidence="3 4" id="KW-0687">Ribonucleoprotein</keyword>
<dbReference type="GO" id="GO:0022625">
    <property type="term" value="C:cytosolic large ribosomal subunit"/>
    <property type="evidence" value="ECO:0007669"/>
    <property type="project" value="TreeGrafter"/>
</dbReference>
<keyword evidence="2 4" id="KW-0689">Ribosomal protein</keyword>
<dbReference type="InterPro" id="IPR018260">
    <property type="entry name" value="Ribosomal_uL22_CS"/>
</dbReference>
<dbReference type="PROSITE" id="PS00464">
    <property type="entry name" value="RIBOSOMAL_L22"/>
    <property type="match status" value="1"/>
</dbReference>
<dbReference type="InterPro" id="IPR005721">
    <property type="entry name" value="Ribosomal_uL22_euk/arc"/>
</dbReference>
<dbReference type="InterPro" id="IPR001623">
    <property type="entry name" value="DnaJ_domain"/>
</dbReference>
<reference evidence="8" key="1">
    <citation type="submission" date="2021-02" db="EMBL/GenBank/DDBJ databases">
        <authorList>
            <person name="Dougan E. K."/>
            <person name="Rhodes N."/>
            <person name="Thang M."/>
            <person name="Chan C."/>
        </authorList>
    </citation>
    <scope>NUCLEOTIDE SEQUENCE</scope>
</reference>
<dbReference type="GO" id="GO:0003735">
    <property type="term" value="F:structural constituent of ribosome"/>
    <property type="evidence" value="ECO:0007669"/>
    <property type="project" value="InterPro"/>
</dbReference>
<dbReference type="Gene3D" id="1.10.287.110">
    <property type="entry name" value="DnaJ domain"/>
    <property type="match status" value="1"/>
</dbReference>
<dbReference type="EMBL" id="CAJNDS010001002">
    <property type="protein sequence ID" value="CAE7243742.1"/>
    <property type="molecule type" value="Genomic_DNA"/>
</dbReference>